<dbReference type="EMBL" id="GL883029">
    <property type="protein sequence ID" value="EGG13777.1"/>
    <property type="molecule type" value="Genomic_DNA"/>
</dbReference>
<reference evidence="3" key="1">
    <citation type="journal article" date="2011" name="Genome Res.">
        <title>Phylogeny-wide analysis of social amoeba genomes highlights ancient origins for complex intercellular communication.</title>
        <authorList>
            <person name="Heidel A.J."/>
            <person name="Lawal H.M."/>
            <person name="Felder M."/>
            <person name="Schilde C."/>
            <person name="Helps N.R."/>
            <person name="Tunggal B."/>
            <person name="Rivero F."/>
            <person name="John U."/>
            <person name="Schleicher M."/>
            <person name="Eichinger L."/>
            <person name="Platzer M."/>
            <person name="Noegel A.A."/>
            <person name="Schaap P."/>
            <person name="Gloeckner G."/>
        </authorList>
    </citation>
    <scope>NUCLEOTIDE SEQUENCE [LARGE SCALE GENOMIC DNA]</scope>
    <source>
        <strain evidence="3">SH3</strain>
    </source>
</reference>
<accession>F4QDI0</accession>
<sequence length="73" mass="8011">MSLLVWFGLGVVGYTTTHQLAALTYGSKNRPLVHSTLPDDGVLVEQKSINVAGLAKRTRILTSSPQHSRVFYI</sequence>
<dbReference type="RefSeq" id="XP_004350485.1">
    <property type="nucleotide sequence ID" value="XM_004350434.1"/>
</dbReference>
<evidence type="ECO:0000256" key="1">
    <source>
        <dbReference type="SAM" id="SignalP"/>
    </source>
</evidence>
<gene>
    <name evidence="2" type="ORF">DFA_11538</name>
</gene>
<evidence type="ECO:0000313" key="2">
    <source>
        <dbReference type="EMBL" id="EGG13777.1"/>
    </source>
</evidence>
<organism evidence="2 3">
    <name type="scientific">Cavenderia fasciculata</name>
    <name type="common">Slime mold</name>
    <name type="synonym">Dictyostelium fasciculatum</name>
    <dbReference type="NCBI Taxonomy" id="261658"/>
    <lineage>
        <taxon>Eukaryota</taxon>
        <taxon>Amoebozoa</taxon>
        <taxon>Evosea</taxon>
        <taxon>Eumycetozoa</taxon>
        <taxon>Dictyostelia</taxon>
        <taxon>Acytosteliales</taxon>
        <taxon>Cavenderiaceae</taxon>
        <taxon>Cavenderia</taxon>
    </lineage>
</organism>
<evidence type="ECO:0000313" key="3">
    <source>
        <dbReference type="Proteomes" id="UP000007797"/>
    </source>
</evidence>
<dbReference type="GeneID" id="14866482"/>
<feature type="chain" id="PRO_5003320764" evidence="1">
    <location>
        <begin position="18"/>
        <end position="73"/>
    </location>
</feature>
<dbReference type="AlphaFoldDB" id="F4QDI0"/>
<proteinExistence type="predicted"/>
<dbReference type="Proteomes" id="UP000007797">
    <property type="component" value="Unassembled WGS sequence"/>
</dbReference>
<dbReference type="KEGG" id="dfa:DFA_11538"/>
<protein>
    <submittedName>
        <fullName evidence="2">Uncharacterized protein</fullName>
    </submittedName>
</protein>
<keyword evidence="3" id="KW-1185">Reference proteome</keyword>
<name>F4QDI0_CACFS</name>
<feature type="signal peptide" evidence="1">
    <location>
        <begin position="1"/>
        <end position="17"/>
    </location>
</feature>
<keyword evidence="1" id="KW-0732">Signal</keyword>